<feature type="region of interest" description="Disordered" evidence="1">
    <location>
        <begin position="1"/>
        <end position="27"/>
    </location>
</feature>
<evidence type="ECO:0000313" key="3">
    <source>
        <dbReference type="Proteomes" id="UP000044602"/>
    </source>
</evidence>
<name>A0A0G4MUH7_VERLO</name>
<dbReference type="EMBL" id="CVQH01024872">
    <property type="protein sequence ID" value="CRK37690.1"/>
    <property type="molecule type" value="Genomic_DNA"/>
</dbReference>
<feature type="region of interest" description="Disordered" evidence="1">
    <location>
        <begin position="66"/>
        <end position="95"/>
    </location>
</feature>
<protein>
    <submittedName>
        <fullName evidence="2">Uncharacterized protein</fullName>
    </submittedName>
</protein>
<evidence type="ECO:0000313" key="2">
    <source>
        <dbReference type="EMBL" id="CRK37690.1"/>
    </source>
</evidence>
<gene>
    <name evidence="2" type="ORF">BN1708_020338</name>
</gene>
<sequence length="95" mass="9839">RLRVHARARPADGVRREGNGRVGGRVLPTVPGARRHLGAVCAGVRPAACRGVGSQLDAGVLRGAGAGRARGAGRCRGRDAHHSRAARGQQHAESR</sequence>
<reference evidence="2 3" key="1">
    <citation type="submission" date="2015-05" db="EMBL/GenBank/DDBJ databases">
        <authorList>
            <person name="Wang D.B."/>
            <person name="Wang M."/>
        </authorList>
    </citation>
    <scope>NUCLEOTIDE SEQUENCE [LARGE SCALE GENOMIC DNA]</scope>
    <source>
        <strain evidence="2">VL1</strain>
    </source>
</reference>
<dbReference type="AlphaFoldDB" id="A0A0G4MUH7"/>
<dbReference type="Proteomes" id="UP000044602">
    <property type="component" value="Unassembled WGS sequence"/>
</dbReference>
<accession>A0A0G4MUH7</accession>
<feature type="compositionally biased region" description="Basic and acidic residues" evidence="1">
    <location>
        <begin position="9"/>
        <end position="19"/>
    </location>
</feature>
<organism evidence="2 3">
    <name type="scientific">Verticillium longisporum</name>
    <name type="common">Verticillium dahliae var. longisporum</name>
    <dbReference type="NCBI Taxonomy" id="100787"/>
    <lineage>
        <taxon>Eukaryota</taxon>
        <taxon>Fungi</taxon>
        <taxon>Dikarya</taxon>
        <taxon>Ascomycota</taxon>
        <taxon>Pezizomycotina</taxon>
        <taxon>Sordariomycetes</taxon>
        <taxon>Hypocreomycetidae</taxon>
        <taxon>Glomerellales</taxon>
        <taxon>Plectosphaerellaceae</taxon>
        <taxon>Verticillium</taxon>
    </lineage>
</organism>
<keyword evidence="3" id="KW-1185">Reference proteome</keyword>
<feature type="non-terminal residue" evidence="2">
    <location>
        <position position="95"/>
    </location>
</feature>
<evidence type="ECO:0000256" key="1">
    <source>
        <dbReference type="SAM" id="MobiDB-lite"/>
    </source>
</evidence>
<proteinExistence type="predicted"/>
<feature type="non-terminal residue" evidence="2">
    <location>
        <position position="1"/>
    </location>
</feature>